<dbReference type="PANTHER" id="PTHR46148">
    <property type="entry name" value="CHROMO DOMAIN-CONTAINING PROTEIN"/>
    <property type="match status" value="1"/>
</dbReference>
<dbReference type="SUPFAM" id="SSF54160">
    <property type="entry name" value="Chromo domain-like"/>
    <property type="match status" value="1"/>
</dbReference>
<dbReference type="EMBL" id="JXTC01000406">
    <property type="protein sequence ID" value="PON56653.1"/>
    <property type="molecule type" value="Genomic_DNA"/>
</dbReference>
<sequence length="171" mass="19747">DEARRDVKFEEGDLVYLKLRPYRQKSLAQRKNEKLAARYYGPYPVVGRVGAVAYHLELPPTARLHPVFHVSQLKRAIGANNSSWEIPPQLTEELELTVEPELVSAMRKSSTGQLEVLIKWKDLPTSEDTWESFDKIQQQFPTFHLEDKVLSLGGSNDKPPVRFTYVRRKKN</sequence>
<keyword evidence="2" id="KW-0808">Transferase</keyword>
<evidence type="ECO:0000313" key="2">
    <source>
        <dbReference type="EMBL" id="PON56653.1"/>
    </source>
</evidence>
<dbReference type="Proteomes" id="UP000237000">
    <property type="component" value="Unassembled WGS sequence"/>
</dbReference>
<evidence type="ECO:0000313" key="3">
    <source>
        <dbReference type="Proteomes" id="UP000237000"/>
    </source>
</evidence>
<feature type="non-terminal residue" evidence="2">
    <location>
        <position position="1"/>
    </location>
</feature>
<organism evidence="2 3">
    <name type="scientific">Trema orientale</name>
    <name type="common">Charcoal tree</name>
    <name type="synonym">Celtis orientalis</name>
    <dbReference type="NCBI Taxonomy" id="63057"/>
    <lineage>
        <taxon>Eukaryota</taxon>
        <taxon>Viridiplantae</taxon>
        <taxon>Streptophyta</taxon>
        <taxon>Embryophyta</taxon>
        <taxon>Tracheophyta</taxon>
        <taxon>Spermatophyta</taxon>
        <taxon>Magnoliopsida</taxon>
        <taxon>eudicotyledons</taxon>
        <taxon>Gunneridae</taxon>
        <taxon>Pentapetalae</taxon>
        <taxon>rosids</taxon>
        <taxon>fabids</taxon>
        <taxon>Rosales</taxon>
        <taxon>Cannabaceae</taxon>
        <taxon>Trema</taxon>
    </lineage>
</organism>
<proteinExistence type="predicted"/>
<dbReference type="GO" id="GO:0008168">
    <property type="term" value="F:methyltransferase activity"/>
    <property type="evidence" value="ECO:0007669"/>
    <property type="project" value="UniProtKB-KW"/>
</dbReference>
<dbReference type="PANTHER" id="PTHR46148:SF52">
    <property type="entry name" value="OS04G0603800 PROTEIN"/>
    <property type="match status" value="1"/>
</dbReference>
<dbReference type="PROSITE" id="PS50013">
    <property type="entry name" value="CHROMO_2"/>
    <property type="match status" value="1"/>
</dbReference>
<dbReference type="Pfam" id="PF00385">
    <property type="entry name" value="Chromo"/>
    <property type="match status" value="1"/>
</dbReference>
<gene>
    <name evidence="2" type="ORF">TorRG33x02_295840</name>
</gene>
<feature type="domain" description="Chromo" evidence="1">
    <location>
        <begin position="96"/>
        <end position="132"/>
    </location>
</feature>
<keyword evidence="3" id="KW-1185">Reference proteome</keyword>
<dbReference type="InterPro" id="IPR016197">
    <property type="entry name" value="Chromo-like_dom_sf"/>
</dbReference>
<keyword evidence="2" id="KW-0489">Methyltransferase</keyword>
<accession>A0A2P5C6K1</accession>
<dbReference type="Pfam" id="PF24626">
    <property type="entry name" value="SH3_Tf2-1"/>
    <property type="match status" value="1"/>
</dbReference>
<dbReference type="Gene3D" id="2.40.50.40">
    <property type="match status" value="1"/>
</dbReference>
<dbReference type="OrthoDB" id="1193993at2759"/>
<dbReference type="InterPro" id="IPR000953">
    <property type="entry name" value="Chromo/chromo_shadow_dom"/>
</dbReference>
<comment type="caution">
    <text evidence="2">The sequence shown here is derived from an EMBL/GenBank/DDBJ whole genome shotgun (WGS) entry which is preliminary data.</text>
</comment>
<reference evidence="3" key="1">
    <citation type="submission" date="2016-06" db="EMBL/GenBank/DDBJ databases">
        <title>Parallel loss of symbiosis genes in relatives of nitrogen-fixing non-legume Parasponia.</title>
        <authorList>
            <person name="Van Velzen R."/>
            <person name="Holmer R."/>
            <person name="Bu F."/>
            <person name="Rutten L."/>
            <person name="Van Zeijl A."/>
            <person name="Liu W."/>
            <person name="Santuari L."/>
            <person name="Cao Q."/>
            <person name="Sharma T."/>
            <person name="Shen D."/>
            <person name="Roswanjaya Y."/>
            <person name="Wardhani T."/>
            <person name="Kalhor M.S."/>
            <person name="Jansen J."/>
            <person name="Van den Hoogen J."/>
            <person name="Gungor B."/>
            <person name="Hartog M."/>
            <person name="Hontelez J."/>
            <person name="Verver J."/>
            <person name="Yang W.-C."/>
            <person name="Schijlen E."/>
            <person name="Repin R."/>
            <person name="Schilthuizen M."/>
            <person name="Schranz E."/>
            <person name="Heidstra R."/>
            <person name="Miyata K."/>
            <person name="Fedorova E."/>
            <person name="Kohlen W."/>
            <person name="Bisseling T."/>
            <person name="Smit S."/>
            <person name="Geurts R."/>
        </authorList>
    </citation>
    <scope>NUCLEOTIDE SEQUENCE [LARGE SCALE GENOMIC DNA]</scope>
    <source>
        <strain evidence="3">cv. RG33-2</strain>
    </source>
</reference>
<evidence type="ECO:0000259" key="1">
    <source>
        <dbReference type="PROSITE" id="PS50013"/>
    </source>
</evidence>
<dbReference type="GO" id="GO:0032259">
    <property type="term" value="P:methylation"/>
    <property type="evidence" value="ECO:0007669"/>
    <property type="project" value="UniProtKB-KW"/>
</dbReference>
<dbReference type="InParanoid" id="A0A2P5C6K1"/>
<dbReference type="STRING" id="63057.A0A2P5C6K1"/>
<protein>
    <submittedName>
        <fullName evidence="2">Histone H3-K9 methyltransferase</fullName>
    </submittedName>
</protein>
<dbReference type="InterPro" id="IPR056924">
    <property type="entry name" value="SH3_Tf2-1"/>
</dbReference>
<dbReference type="AlphaFoldDB" id="A0A2P5C6K1"/>
<dbReference type="InterPro" id="IPR023780">
    <property type="entry name" value="Chromo_domain"/>
</dbReference>
<name>A0A2P5C6K1_TREOI</name>